<sequence>MHEHSYRTLTKNVLDLSEPIDDTVNYTIDNLFYVLNNVTLNNTNVFDEDNAVNNWWALIALVLVVCTAAGNVLVCLAIYLERRLQNVTNYFLMSLAITDLLVAILVMPLGILTLLRGYFPLPAVYCLCWLCLDVLLCTASIMHLCTISVDRYLSLRYPMRFGRNKTRKRVTVKIAFVWILSSAMSLPLSLKYSKNADSVLIDGSCQVPDNLYKAIGSIISFYIPLGVMLLTYALTIQLLARQRKGLGAGWAPGWLGAPPIGRRCTWRRFLGPRGGTPQHSAASTETELPPIDTRDLWIQDSRSQQVTASPQRQTPRTHHSRNSSVISRNSSRHGRILRLEQKATKVLGVVFFTFVILWAPFFILNMVPAVCPVCEERISPWVYDFALWLGYASSMVNPIFYTIFNKIFRQAFKKVLMCGYCKSRR</sequence>
<dbReference type="SMART" id="SM01381">
    <property type="entry name" value="7TM_GPCR_Srsx"/>
    <property type="match status" value="1"/>
</dbReference>
<evidence type="ECO:0000256" key="9">
    <source>
        <dbReference type="ARBA" id="ARBA00023170"/>
    </source>
</evidence>
<keyword evidence="9 11" id="KW-0675">Receptor</keyword>
<evidence type="ECO:0000256" key="12">
    <source>
        <dbReference type="SAM" id="MobiDB-lite"/>
    </source>
</evidence>
<keyword evidence="5 13" id="KW-1133">Transmembrane helix</keyword>
<evidence type="ECO:0000256" key="1">
    <source>
        <dbReference type="ARBA" id="ARBA00004651"/>
    </source>
</evidence>
<comment type="subcellular location">
    <subcellularLocation>
        <location evidence="1">Cell membrane</location>
        <topology evidence="1">Multi-pass membrane protein</topology>
    </subcellularLocation>
</comment>
<accession>A0A7E5VEE2</accession>
<feature type="transmembrane region" description="Helical" evidence="13">
    <location>
        <begin position="210"/>
        <end position="234"/>
    </location>
</feature>
<evidence type="ECO:0000313" key="16">
    <source>
        <dbReference type="RefSeq" id="XP_026726625.1"/>
    </source>
</evidence>
<evidence type="ECO:0000256" key="2">
    <source>
        <dbReference type="ARBA" id="ARBA00010663"/>
    </source>
</evidence>
<dbReference type="InterPro" id="IPR017452">
    <property type="entry name" value="GPCR_Rhodpsn_7TM"/>
</dbReference>
<dbReference type="CDD" id="cd15307">
    <property type="entry name" value="7tmA_5-HT2_insect-like"/>
    <property type="match status" value="1"/>
</dbReference>
<evidence type="ECO:0000256" key="11">
    <source>
        <dbReference type="RuleBase" id="RU000688"/>
    </source>
</evidence>
<evidence type="ECO:0000256" key="6">
    <source>
        <dbReference type="ARBA" id="ARBA00023040"/>
    </source>
</evidence>
<dbReference type="GO" id="GO:0004930">
    <property type="term" value="F:G protein-coupled receptor activity"/>
    <property type="evidence" value="ECO:0007669"/>
    <property type="project" value="UniProtKB-KW"/>
</dbReference>
<feature type="domain" description="G-protein coupled receptors family 1 profile" evidence="14">
    <location>
        <begin position="70"/>
        <end position="401"/>
    </location>
</feature>
<dbReference type="PROSITE" id="PS00237">
    <property type="entry name" value="G_PROTEIN_RECEP_F1_1"/>
    <property type="match status" value="1"/>
</dbReference>
<proteinExistence type="inferred from homology"/>
<feature type="transmembrane region" description="Helical" evidence="13">
    <location>
        <begin position="385"/>
        <end position="404"/>
    </location>
</feature>
<keyword evidence="10 11" id="KW-0807">Transducer</keyword>
<feature type="transmembrane region" description="Helical" evidence="13">
    <location>
        <begin position="121"/>
        <end position="149"/>
    </location>
</feature>
<comment type="similarity">
    <text evidence="2 11">Belongs to the G-protein coupled receptor 1 family.</text>
</comment>
<reference evidence="16" key="1">
    <citation type="submission" date="2025-08" db="UniProtKB">
        <authorList>
            <consortium name="RefSeq"/>
        </authorList>
    </citation>
    <scope>IDENTIFICATION</scope>
</reference>
<dbReference type="GO" id="GO:0005886">
    <property type="term" value="C:plasma membrane"/>
    <property type="evidence" value="ECO:0007669"/>
    <property type="project" value="UniProtKB-SubCell"/>
</dbReference>
<dbReference type="FunCoup" id="A0A7E5VEE2">
    <property type="interactions" value="215"/>
</dbReference>
<dbReference type="PROSITE" id="PS50262">
    <property type="entry name" value="G_PROTEIN_RECEP_F1_2"/>
    <property type="match status" value="1"/>
</dbReference>
<dbReference type="AlphaFoldDB" id="A0A7E5VEE2"/>
<keyword evidence="4 11" id="KW-0812">Transmembrane</keyword>
<dbReference type="SUPFAM" id="SSF81321">
    <property type="entry name" value="Family A G protein-coupled receptor-like"/>
    <property type="match status" value="1"/>
</dbReference>
<dbReference type="PANTHER" id="PTHR24248">
    <property type="entry name" value="ADRENERGIC RECEPTOR-RELATED G-PROTEIN COUPLED RECEPTOR"/>
    <property type="match status" value="1"/>
</dbReference>
<evidence type="ECO:0000256" key="8">
    <source>
        <dbReference type="ARBA" id="ARBA00023157"/>
    </source>
</evidence>
<dbReference type="CTD" id="41017"/>
<dbReference type="RefSeq" id="XP_026726625.1">
    <property type="nucleotide sequence ID" value="XM_026870824.1"/>
</dbReference>
<keyword evidence="3" id="KW-1003">Cell membrane</keyword>
<keyword evidence="7 13" id="KW-0472">Membrane</keyword>
<feature type="transmembrane region" description="Helical" evidence="13">
    <location>
        <begin position="170"/>
        <end position="190"/>
    </location>
</feature>
<keyword evidence="8" id="KW-1015">Disulfide bond</keyword>
<gene>
    <name evidence="16" type="primary">LOC113493042</name>
</gene>
<dbReference type="PRINTS" id="PR00237">
    <property type="entry name" value="GPCRRHODOPSN"/>
</dbReference>
<protein>
    <submittedName>
        <fullName evidence="16">5-hydroxytryptamine receptor 2A</fullName>
    </submittedName>
</protein>
<dbReference type="Pfam" id="PF00001">
    <property type="entry name" value="7tm_1"/>
    <property type="match status" value="1"/>
</dbReference>
<dbReference type="OrthoDB" id="10034726at2759"/>
<feature type="compositionally biased region" description="Polar residues" evidence="12">
    <location>
        <begin position="305"/>
        <end position="314"/>
    </location>
</feature>
<feature type="transmembrane region" description="Helical" evidence="13">
    <location>
        <begin position="91"/>
        <end position="115"/>
    </location>
</feature>
<evidence type="ECO:0000256" key="10">
    <source>
        <dbReference type="ARBA" id="ARBA00023224"/>
    </source>
</evidence>
<dbReference type="Proteomes" id="UP000322000">
    <property type="component" value="Chromosome 4"/>
</dbReference>
<evidence type="ECO:0000313" key="15">
    <source>
        <dbReference type="Proteomes" id="UP000322000"/>
    </source>
</evidence>
<feature type="transmembrane region" description="Helical" evidence="13">
    <location>
        <begin position="346"/>
        <end position="365"/>
    </location>
</feature>
<keyword evidence="6 11" id="KW-0297">G-protein coupled receptor</keyword>
<evidence type="ECO:0000256" key="7">
    <source>
        <dbReference type="ARBA" id="ARBA00023136"/>
    </source>
</evidence>
<dbReference type="FunFam" id="1.20.1070.10:FF:000523">
    <property type="entry name" value="5-hydroxytryptamine receptor 2B"/>
    <property type="match status" value="1"/>
</dbReference>
<dbReference type="InterPro" id="IPR000276">
    <property type="entry name" value="GPCR_Rhodpsn"/>
</dbReference>
<evidence type="ECO:0000256" key="3">
    <source>
        <dbReference type="ARBA" id="ARBA00022475"/>
    </source>
</evidence>
<evidence type="ECO:0000256" key="4">
    <source>
        <dbReference type="ARBA" id="ARBA00022692"/>
    </source>
</evidence>
<organism evidence="15 16">
    <name type="scientific">Trichoplusia ni</name>
    <name type="common">Cabbage looper</name>
    <dbReference type="NCBI Taxonomy" id="7111"/>
    <lineage>
        <taxon>Eukaryota</taxon>
        <taxon>Metazoa</taxon>
        <taxon>Ecdysozoa</taxon>
        <taxon>Arthropoda</taxon>
        <taxon>Hexapoda</taxon>
        <taxon>Insecta</taxon>
        <taxon>Pterygota</taxon>
        <taxon>Neoptera</taxon>
        <taxon>Endopterygota</taxon>
        <taxon>Lepidoptera</taxon>
        <taxon>Glossata</taxon>
        <taxon>Ditrysia</taxon>
        <taxon>Noctuoidea</taxon>
        <taxon>Noctuidae</taxon>
        <taxon>Plusiinae</taxon>
        <taxon>Trichoplusia</taxon>
    </lineage>
</organism>
<dbReference type="InParanoid" id="A0A7E5VEE2"/>
<feature type="region of interest" description="Disordered" evidence="12">
    <location>
        <begin position="305"/>
        <end position="329"/>
    </location>
</feature>
<feature type="transmembrane region" description="Helical" evidence="13">
    <location>
        <begin position="55"/>
        <end position="79"/>
    </location>
</feature>
<dbReference type="Gene3D" id="1.20.1070.10">
    <property type="entry name" value="Rhodopsin 7-helix transmembrane proteins"/>
    <property type="match status" value="1"/>
</dbReference>
<dbReference type="GeneID" id="113493042"/>
<name>A0A7E5VEE2_TRINI</name>
<dbReference type="KEGG" id="tnl:113493042"/>
<evidence type="ECO:0000259" key="14">
    <source>
        <dbReference type="PROSITE" id="PS50262"/>
    </source>
</evidence>
<evidence type="ECO:0000256" key="13">
    <source>
        <dbReference type="SAM" id="Phobius"/>
    </source>
</evidence>
<keyword evidence="15" id="KW-1185">Reference proteome</keyword>
<evidence type="ECO:0000256" key="5">
    <source>
        <dbReference type="ARBA" id="ARBA00022989"/>
    </source>
</evidence>